<name>A0A0U9H516_9BACI</name>
<dbReference type="Pfam" id="PF04131">
    <property type="entry name" value="NanE"/>
    <property type="match status" value="1"/>
</dbReference>
<dbReference type="EC" id="5.1.3.9" evidence="7"/>
<evidence type="ECO:0000256" key="5">
    <source>
        <dbReference type="ARBA" id="ARBA00023235"/>
    </source>
</evidence>
<comment type="catalytic activity">
    <reaction evidence="1 7">
        <text>an N-acyl-D-glucosamine 6-phosphate = an N-acyl-D-mannosamine 6-phosphate</text>
        <dbReference type="Rhea" id="RHEA:23932"/>
        <dbReference type="ChEBI" id="CHEBI:57599"/>
        <dbReference type="ChEBI" id="CHEBI:57666"/>
        <dbReference type="EC" id="5.1.3.9"/>
    </reaction>
</comment>
<dbReference type="GO" id="GO:0005829">
    <property type="term" value="C:cytosol"/>
    <property type="evidence" value="ECO:0007669"/>
    <property type="project" value="TreeGrafter"/>
</dbReference>
<evidence type="ECO:0000256" key="7">
    <source>
        <dbReference type="HAMAP-Rule" id="MF_01235"/>
    </source>
</evidence>
<evidence type="ECO:0000313" key="9">
    <source>
        <dbReference type="Proteomes" id="UP000052946"/>
    </source>
</evidence>
<evidence type="ECO:0000313" key="8">
    <source>
        <dbReference type="EMBL" id="GAQ17726.1"/>
    </source>
</evidence>
<gene>
    <name evidence="7" type="primary">nanE</name>
    <name evidence="8" type="ORF">OPHB3_1651</name>
</gene>
<dbReference type="CDD" id="cd04729">
    <property type="entry name" value="NanE"/>
    <property type="match status" value="1"/>
</dbReference>
<dbReference type="InterPro" id="IPR007260">
    <property type="entry name" value="NanE"/>
</dbReference>
<dbReference type="GO" id="GO:0005975">
    <property type="term" value="P:carbohydrate metabolic process"/>
    <property type="evidence" value="ECO:0007669"/>
    <property type="project" value="UniProtKB-UniRule"/>
</dbReference>
<sequence>MEELKGGLVVSCQALEHEPLHGNGHMAAMALAVKQGGAVGIRANGPTDIRQIKEKVDLPIIGIWKKDYEGFDAFITPMTEDAKSVAEAGADIIAVDATEQTRPQKLEELVDYIQQVLGKKVMADISTLSEGKDAHELGCDYIGTTLSGYTSYTKDRAQPDFSLLEELIKEVSTPVVAEGNFGSPEQAKKALEIGANFVVVGGAITRPQLITKSFVDGMKS</sequence>
<dbReference type="Proteomes" id="UP000052946">
    <property type="component" value="Unassembled WGS sequence"/>
</dbReference>
<keyword evidence="6 7" id="KW-0119">Carbohydrate metabolism</keyword>
<proteinExistence type="inferred from homology"/>
<comment type="function">
    <text evidence="2 7">Converts N-acetylmannosamine-6-phosphate (ManNAc-6-P) to N-acetylglucosamine-6-phosphate (GlcNAc-6-P).</text>
</comment>
<reference evidence="8 9" key="2">
    <citation type="journal article" date="2016" name="Genome Announc.">
        <title>Draft Genome Sequence of Oceanobacillus picturae Heshi-B3, Isolated from Fermented Rice Bran in a Traditional Japanese Seafood Dish.</title>
        <authorList>
            <person name="Akuzawa S."/>
            <person name="Nagaoka J."/>
            <person name="Kanekatsu M."/>
            <person name="Kanesaki Y."/>
            <person name="Suzuki T."/>
        </authorList>
    </citation>
    <scope>NUCLEOTIDE SEQUENCE [LARGE SCALE GENOMIC DNA]</scope>
    <source>
        <strain evidence="8 9">Heshi-B3</strain>
    </source>
</reference>
<reference evidence="9" key="1">
    <citation type="submission" date="2015-07" db="EMBL/GenBank/DDBJ databases">
        <title>Draft Genome Sequence of Oceanobacillus picturae Heshi-B3 that Was Isolated from Fermented Rice Bran with Aging Salted Mackerel, Which Was Named Heshiko as Traditional Fermented Seafood in Japan.</title>
        <authorList>
            <person name="Akuzawa S."/>
            <person name="Nakagawa J."/>
            <person name="Kanekatsu T."/>
            <person name="Kanesaki Y."/>
            <person name="Suzuki T."/>
        </authorList>
    </citation>
    <scope>NUCLEOTIDE SEQUENCE [LARGE SCALE GENOMIC DNA]</scope>
    <source>
        <strain evidence="9">Heshi-B3</strain>
    </source>
</reference>
<dbReference type="SUPFAM" id="SSF51366">
    <property type="entry name" value="Ribulose-phoshate binding barrel"/>
    <property type="match status" value="1"/>
</dbReference>
<dbReference type="InterPro" id="IPR013785">
    <property type="entry name" value="Aldolase_TIM"/>
</dbReference>
<dbReference type="AlphaFoldDB" id="A0A0U9H516"/>
<dbReference type="UniPathway" id="UPA00629">
    <property type="reaction ID" value="UER00682"/>
</dbReference>
<dbReference type="FunFam" id="3.20.20.70:FF:000035">
    <property type="entry name" value="Putative N-acetylmannosamine-6-phosphate 2-epimerase"/>
    <property type="match status" value="1"/>
</dbReference>
<evidence type="ECO:0000256" key="3">
    <source>
        <dbReference type="ARBA" id="ARBA00005081"/>
    </source>
</evidence>
<comment type="caution">
    <text evidence="8">The sequence shown here is derived from an EMBL/GenBank/DDBJ whole genome shotgun (WGS) entry which is preliminary data.</text>
</comment>
<dbReference type="InterPro" id="IPR011060">
    <property type="entry name" value="RibuloseP-bd_barrel"/>
</dbReference>
<dbReference type="GO" id="GO:0006053">
    <property type="term" value="P:N-acetylmannosamine catabolic process"/>
    <property type="evidence" value="ECO:0007669"/>
    <property type="project" value="TreeGrafter"/>
</dbReference>
<dbReference type="GO" id="GO:0047465">
    <property type="term" value="F:N-acylglucosamine-6-phosphate 2-epimerase activity"/>
    <property type="evidence" value="ECO:0007669"/>
    <property type="project" value="UniProtKB-EC"/>
</dbReference>
<keyword evidence="5 7" id="KW-0413">Isomerase</keyword>
<evidence type="ECO:0000256" key="2">
    <source>
        <dbReference type="ARBA" id="ARBA00002147"/>
    </source>
</evidence>
<dbReference type="NCBIfam" id="NF002231">
    <property type="entry name" value="PRK01130.1"/>
    <property type="match status" value="1"/>
</dbReference>
<evidence type="ECO:0000256" key="4">
    <source>
        <dbReference type="ARBA" id="ARBA00007439"/>
    </source>
</evidence>
<accession>A0A0U9H516</accession>
<dbReference type="HAMAP" id="MF_01235">
    <property type="entry name" value="ManNAc6P_epimer"/>
    <property type="match status" value="1"/>
</dbReference>
<organism evidence="8 9">
    <name type="scientific">Oceanobacillus picturae</name>
    <dbReference type="NCBI Taxonomy" id="171693"/>
    <lineage>
        <taxon>Bacteria</taxon>
        <taxon>Bacillati</taxon>
        <taxon>Bacillota</taxon>
        <taxon>Bacilli</taxon>
        <taxon>Bacillales</taxon>
        <taxon>Bacillaceae</taxon>
        <taxon>Oceanobacillus</taxon>
    </lineage>
</organism>
<protein>
    <recommendedName>
        <fullName evidence="7">Putative N-acetylmannosamine-6-phosphate 2-epimerase</fullName>
        <ecNumber evidence="7">5.1.3.9</ecNumber>
    </recommendedName>
    <alternativeName>
        <fullName evidence="7">ManNAc-6-P epimerase</fullName>
    </alternativeName>
</protein>
<dbReference type="OrthoDB" id="9781704at2"/>
<comment type="pathway">
    <text evidence="3 7">Amino-sugar metabolism; N-acetylneuraminate degradation; D-fructose 6-phosphate from N-acetylneuraminate: step 3/5.</text>
</comment>
<dbReference type="GO" id="GO:0019262">
    <property type="term" value="P:N-acetylneuraminate catabolic process"/>
    <property type="evidence" value="ECO:0007669"/>
    <property type="project" value="UniProtKB-UniRule"/>
</dbReference>
<comment type="similarity">
    <text evidence="4 7">Belongs to the NanE family.</text>
</comment>
<evidence type="ECO:0000256" key="6">
    <source>
        <dbReference type="ARBA" id="ARBA00023277"/>
    </source>
</evidence>
<dbReference type="PANTHER" id="PTHR36204">
    <property type="entry name" value="N-ACETYLMANNOSAMINE-6-PHOSPHATE 2-EPIMERASE-RELATED"/>
    <property type="match status" value="1"/>
</dbReference>
<evidence type="ECO:0000256" key="1">
    <source>
        <dbReference type="ARBA" id="ARBA00000056"/>
    </source>
</evidence>
<dbReference type="PANTHER" id="PTHR36204:SF1">
    <property type="entry name" value="N-ACETYLMANNOSAMINE-6-PHOSPHATE 2-EPIMERASE-RELATED"/>
    <property type="match status" value="1"/>
</dbReference>
<dbReference type="EMBL" id="BBXV01000019">
    <property type="protein sequence ID" value="GAQ17726.1"/>
    <property type="molecule type" value="Genomic_DNA"/>
</dbReference>
<dbReference type="Gene3D" id="3.20.20.70">
    <property type="entry name" value="Aldolase class I"/>
    <property type="match status" value="1"/>
</dbReference>